<evidence type="ECO:0000313" key="2">
    <source>
        <dbReference type="Proteomes" id="UP001139461"/>
    </source>
</evidence>
<name>A0A9X1QVV2_9FLAO</name>
<comment type="caution">
    <text evidence="1">The sequence shown here is derived from an EMBL/GenBank/DDBJ whole genome shotgun (WGS) entry which is preliminary data.</text>
</comment>
<dbReference type="RefSeq" id="WP_237603054.1">
    <property type="nucleotide sequence ID" value="NZ_JAIRBA010000017.1"/>
</dbReference>
<dbReference type="EMBL" id="JAIRBA010000017">
    <property type="protein sequence ID" value="MCG2419265.1"/>
    <property type="molecule type" value="Genomic_DNA"/>
</dbReference>
<proteinExistence type="predicted"/>
<gene>
    <name evidence="1" type="ORF">K8089_09545</name>
</gene>
<evidence type="ECO:0000313" key="1">
    <source>
        <dbReference type="EMBL" id="MCG2419265.1"/>
    </source>
</evidence>
<organism evidence="1 2">
    <name type="scientific">Aequorivita vitellina</name>
    <dbReference type="NCBI Taxonomy" id="2874475"/>
    <lineage>
        <taxon>Bacteria</taxon>
        <taxon>Pseudomonadati</taxon>
        <taxon>Bacteroidota</taxon>
        <taxon>Flavobacteriia</taxon>
        <taxon>Flavobacteriales</taxon>
        <taxon>Flavobacteriaceae</taxon>
        <taxon>Aequorivita</taxon>
    </lineage>
</organism>
<feature type="non-terminal residue" evidence="1">
    <location>
        <position position="1"/>
    </location>
</feature>
<accession>A0A9X1QVV2</accession>
<keyword evidence="2" id="KW-1185">Reference proteome</keyword>
<dbReference type="Proteomes" id="UP001139461">
    <property type="component" value="Unassembled WGS sequence"/>
</dbReference>
<dbReference type="AlphaFoldDB" id="A0A9X1QVV2"/>
<reference evidence="1" key="1">
    <citation type="submission" date="2021-09" db="EMBL/GenBank/DDBJ databases">
        <title>Genome of Aequorivita sp. strain F47161.</title>
        <authorList>
            <person name="Wang Y."/>
        </authorList>
    </citation>
    <scope>NUCLEOTIDE SEQUENCE</scope>
    <source>
        <strain evidence="1">F47161</strain>
    </source>
</reference>
<sequence>SSIQGLLSWHEDTKFMLIDHEKRLPFLDSLFCFFGEFPLVLFRLRGWSCHKNYAGRCTAFI</sequence>
<protein>
    <submittedName>
        <fullName evidence="1">Uncharacterized protein</fullName>
    </submittedName>
</protein>